<protein>
    <submittedName>
        <fullName evidence="1">YqjK family protein</fullName>
    </submittedName>
</protein>
<name>A0ABV7F6W3_9BURK</name>
<keyword evidence="2" id="KW-1185">Reference proteome</keyword>
<dbReference type="EMBL" id="JBHRTP010000055">
    <property type="protein sequence ID" value="MFC3109828.1"/>
    <property type="molecule type" value="Genomic_DNA"/>
</dbReference>
<comment type="caution">
    <text evidence="1">The sequence shown here is derived from an EMBL/GenBank/DDBJ whole genome shotgun (WGS) entry which is preliminary data.</text>
</comment>
<dbReference type="InterPro" id="IPR025612">
    <property type="entry name" value="YqjK"/>
</dbReference>
<dbReference type="RefSeq" id="WP_390322349.1">
    <property type="nucleotide sequence ID" value="NZ_JBHRTP010000055.1"/>
</dbReference>
<sequence length="103" mass="11379">MSKHAQHLAQRRQALIARSQQQRAIISLQAQQLTRSLSIVDLGLAMVAKVKGNPLLLSAVLLGLLVIKPRRVLSVLRTGLVALQAWRSVGPVLHHLTARRRTD</sequence>
<reference evidence="2" key="1">
    <citation type="journal article" date="2019" name="Int. J. Syst. Evol. Microbiol.">
        <title>The Global Catalogue of Microorganisms (GCM) 10K type strain sequencing project: providing services to taxonomists for standard genome sequencing and annotation.</title>
        <authorList>
            <consortium name="The Broad Institute Genomics Platform"/>
            <consortium name="The Broad Institute Genome Sequencing Center for Infectious Disease"/>
            <person name="Wu L."/>
            <person name="Ma J."/>
        </authorList>
    </citation>
    <scope>NUCLEOTIDE SEQUENCE [LARGE SCALE GENOMIC DNA]</scope>
    <source>
        <strain evidence="2">KCTC 42986</strain>
    </source>
</reference>
<dbReference type="Proteomes" id="UP001595530">
    <property type="component" value="Unassembled WGS sequence"/>
</dbReference>
<accession>A0ABV7F6W3</accession>
<proteinExistence type="predicted"/>
<gene>
    <name evidence="1" type="ORF">ACFOFO_17985</name>
</gene>
<dbReference type="Pfam" id="PF13997">
    <property type="entry name" value="YqjK"/>
    <property type="match status" value="1"/>
</dbReference>
<organism evidence="1 2">
    <name type="scientific">Undibacterium arcticum</name>
    <dbReference type="NCBI Taxonomy" id="1762892"/>
    <lineage>
        <taxon>Bacteria</taxon>
        <taxon>Pseudomonadati</taxon>
        <taxon>Pseudomonadota</taxon>
        <taxon>Betaproteobacteria</taxon>
        <taxon>Burkholderiales</taxon>
        <taxon>Oxalobacteraceae</taxon>
        <taxon>Undibacterium</taxon>
    </lineage>
</organism>
<evidence type="ECO:0000313" key="2">
    <source>
        <dbReference type="Proteomes" id="UP001595530"/>
    </source>
</evidence>
<evidence type="ECO:0000313" key="1">
    <source>
        <dbReference type="EMBL" id="MFC3109828.1"/>
    </source>
</evidence>